<sequence length="84" mass="9273">PHPFQAGRPDGSLEERITNLEMTVNQLTHFIKPELRPNLSSGALKREPDVSSADIASTSKKLQKEAADAKQAKDNKDMEKLSES</sequence>
<organism evidence="2">
    <name type="scientific">marine sediment metagenome</name>
    <dbReference type="NCBI Taxonomy" id="412755"/>
    <lineage>
        <taxon>unclassified sequences</taxon>
        <taxon>metagenomes</taxon>
        <taxon>ecological metagenomes</taxon>
    </lineage>
</organism>
<feature type="region of interest" description="Disordered" evidence="1">
    <location>
        <begin position="38"/>
        <end position="84"/>
    </location>
</feature>
<accession>X1IH46</accession>
<protein>
    <submittedName>
        <fullName evidence="2">Uncharacterized protein</fullName>
    </submittedName>
</protein>
<dbReference type="AlphaFoldDB" id="X1IH46"/>
<comment type="caution">
    <text evidence="2">The sequence shown here is derived from an EMBL/GenBank/DDBJ whole genome shotgun (WGS) entry which is preliminary data.</text>
</comment>
<proteinExistence type="predicted"/>
<evidence type="ECO:0000256" key="1">
    <source>
        <dbReference type="SAM" id="MobiDB-lite"/>
    </source>
</evidence>
<gene>
    <name evidence="2" type="ORF">S03H2_43214</name>
</gene>
<dbReference type="EMBL" id="BARU01026935">
    <property type="protein sequence ID" value="GAH68560.1"/>
    <property type="molecule type" value="Genomic_DNA"/>
</dbReference>
<feature type="compositionally biased region" description="Basic and acidic residues" evidence="1">
    <location>
        <begin position="62"/>
        <end position="84"/>
    </location>
</feature>
<reference evidence="2" key="1">
    <citation type="journal article" date="2014" name="Front. Microbiol.">
        <title>High frequency of phylogenetically diverse reductive dehalogenase-homologous genes in deep subseafloor sedimentary metagenomes.</title>
        <authorList>
            <person name="Kawai M."/>
            <person name="Futagami T."/>
            <person name="Toyoda A."/>
            <person name="Takaki Y."/>
            <person name="Nishi S."/>
            <person name="Hori S."/>
            <person name="Arai W."/>
            <person name="Tsubouchi T."/>
            <person name="Morono Y."/>
            <person name="Uchiyama I."/>
            <person name="Ito T."/>
            <person name="Fujiyama A."/>
            <person name="Inagaki F."/>
            <person name="Takami H."/>
        </authorList>
    </citation>
    <scope>NUCLEOTIDE SEQUENCE</scope>
    <source>
        <strain evidence="2">Expedition CK06-06</strain>
    </source>
</reference>
<feature type="non-terminal residue" evidence="2">
    <location>
        <position position="1"/>
    </location>
</feature>
<name>X1IH46_9ZZZZ</name>
<evidence type="ECO:0000313" key="2">
    <source>
        <dbReference type="EMBL" id="GAH68560.1"/>
    </source>
</evidence>